<gene>
    <name evidence="4" type="ORF">BHU61_01320</name>
</gene>
<dbReference type="InterPro" id="IPR004381">
    <property type="entry name" value="Glycerate_kinase"/>
</dbReference>
<comment type="similarity">
    <text evidence="1">Belongs to the glycerate kinase type-1 family.</text>
</comment>
<dbReference type="EMBL" id="PZJH01000001">
    <property type="protein sequence ID" value="RAK46115.1"/>
    <property type="molecule type" value="Genomic_DNA"/>
</dbReference>
<dbReference type="InterPro" id="IPR036129">
    <property type="entry name" value="Glycerate_kinase_sf"/>
</dbReference>
<evidence type="ECO:0000313" key="5">
    <source>
        <dbReference type="Proteomes" id="UP000249808"/>
    </source>
</evidence>
<keyword evidence="2" id="KW-0808">Transferase</keyword>
<dbReference type="PANTHER" id="PTHR21599:SF0">
    <property type="entry name" value="GLYCERATE KINASE"/>
    <property type="match status" value="1"/>
</dbReference>
<accession>A0A327ZV83</accession>
<evidence type="ECO:0000313" key="4">
    <source>
        <dbReference type="EMBL" id="RAK46115.1"/>
    </source>
</evidence>
<dbReference type="AlphaFoldDB" id="A0A327ZV83"/>
<dbReference type="GO" id="GO:0031388">
    <property type="term" value="P:organic acid phosphorylation"/>
    <property type="evidence" value="ECO:0007669"/>
    <property type="project" value="InterPro"/>
</dbReference>
<dbReference type="Gene3D" id="3.90.1510.10">
    <property type="entry name" value="Glycerate kinase, domain 2"/>
    <property type="match status" value="1"/>
</dbReference>
<dbReference type="InterPro" id="IPR018197">
    <property type="entry name" value="Glycerate_kinase_RE-like"/>
</dbReference>
<dbReference type="SUPFAM" id="SSF110738">
    <property type="entry name" value="Glycerate kinase I"/>
    <property type="match status" value="1"/>
</dbReference>
<reference evidence="4 5" key="1">
    <citation type="journal article" date="2018" name="Front. Microbiol.">
        <title>Description and Comparative Genomics of Macrococcus caseolyticus subsp. hominis subsp. nov., Macrococcus goetzii sp. nov., Macrococcus epidermidis sp. nov., and Macrococcus bohemicus sp. nov., Novel Macrococci From Human Clinical Material With Virulence Potential and Suspected Uptake of Foreign DNA by Natural Transformation.</title>
        <authorList>
            <person name="Maslanova I."/>
            <person name="Wertheimer Z."/>
            <person name="Sedlacek I."/>
            <person name="Svec P."/>
            <person name="Indrakova A."/>
            <person name="Kovarovic V."/>
            <person name="Schumann P."/>
            <person name="Sproer C."/>
            <person name="Kralova S."/>
            <person name="Sedo O."/>
            <person name="Kristofova L."/>
            <person name="Vrbovska V."/>
            <person name="Fuzik T."/>
            <person name="Petras P."/>
            <person name="Zdrahal Z."/>
            <person name="Ruzickova V."/>
            <person name="Doskar J."/>
            <person name="Pantucek R."/>
        </authorList>
    </citation>
    <scope>NUCLEOTIDE SEQUENCE [LARGE SCALE GENOMIC DNA]</scope>
    <source>
        <strain evidence="4 5">01/688</strain>
    </source>
</reference>
<organism evidence="4 5">
    <name type="scientific">Macrococcus epidermidis</name>
    <dbReference type="NCBI Taxonomy" id="1902580"/>
    <lineage>
        <taxon>Bacteria</taxon>
        <taxon>Bacillati</taxon>
        <taxon>Bacillota</taxon>
        <taxon>Bacilli</taxon>
        <taxon>Bacillales</taxon>
        <taxon>Staphylococcaceae</taxon>
        <taxon>Macrococcus</taxon>
    </lineage>
</organism>
<dbReference type="Pfam" id="PF02595">
    <property type="entry name" value="Gly_kinase"/>
    <property type="match status" value="1"/>
</dbReference>
<dbReference type="Gene3D" id="3.40.50.10350">
    <property type="entry name" value="Glycerate kinase, domain 1"/>
    <property type="match status" value="1"/>
</dbReference>
<dbReference type="Proteomes" id="UP000249808">
    <property type="component" value="Unassembled WGS sequence"/>
</dbReference>
<dbReference type="RefSeq" id="WP_111714283.1">
    <property type="nucleotide sequence ID" value="NZ_JBHSSR010000001.1"/>
</dbReference>
<comment type="caution">
    <text evidence="4">The sequence shown here is derived from an EMBL/GenBank/DDBJ whole genome shotgun (WGS) entry which is preliminary data.</text>
</comment>
<proteinExistence type="inferred from homology"/>
<dbReference type="PANTHER" id="PTHR21599">
    <property type="entry name" value="GLYCERATE KINASE"/>
    <property type="match status" value="1"/>
</dbReference>
<evidence type="ECO:0000256" key="2">
    <source>
        <dbReference type="ARBA" id="ARBA00022679"/>
    </source>
</evidence>
<evidence type="ECO:0000256" key="3">
    <source>
        <dbReference type="ARBA" id="ARBA00022777"/>
    </source>
</evidence>
<evidence type="ECO:0008006" key="6">
    <source>
        <dbReference type="Google" id="ProtNLM"/>
    </source>
</evidence>
<sequence>MKILVAMDSFFDILFSHHANQYVFDGIKAVDNTANIVMVPLFESDKNMIDALLVWEKGRKIKRNVSSDLLMPIEVEVAILEQDTMLIDGKTILSSKNPLAASSYGLGQLITQGLDMGVKSFIISIGGITTFDAGLGMLNAFGAKFYNRDYILIDGPLKQSDLKEIRHIELGDMDDRLKEVSFTVVSDHQYKIYGKESHIANSEFDFETKQTIDNSIWYISEQFKKFGIDLNASIYGGDGGGLRAVFEQLFNAKTKTSAELIFMRTHIGSLINEADMVIYGGGSMNETTGSLVVSEINKLQNPDKINIYLMGGKQYKQMSNDKEAIELNIYPEVSSDTEDIQIGIQLQNTAKQIVMATRKQ</sequence>
<evidence type="ECO:0000256" key="1">
    <source>
        <dbReference type="ARBA" id="ARBA00006284"/>
    </source>
</evidence>
<name>A0A327ZV83_9STAP</name>
<dbReference type="InterPro" id="IPR018193">
    <property type="entry name" value="Glyc_kinase_flavodox-like_fold"/>
</dbReference>
<keyword evidence="5" id="KW-1185">Reference proteome</keyword>
<dbReference type="GO" id="GO:0008887">
    <property type="term" value="F:glycerate kinase activity"/>
    <property type="evidence" value="ECO:0007669"/>
    <property type="project" value="InterPro"/>
</dbReference>
<protein>
    <recommendedName>
        <fullName evidence="6">Glycerate kinase</fullName>
    </recommendedName>
</protein>
<keyword evidence="3" id="KW-0418">Kinase</keyword>